<feature type="transmembrane region" description="Helical" evidence="6">
    <location>
        <begin position="258"/>
        <end position="276"/>
    </location>
</feature>
<keyword evidence="4 6" id="KW-1133">Transmembrane helix</keyword>
<dbReference type="Gramene" id="EFJ12028">
    <property type="protein sequence ID" value="EFJ12028"/>
    <property type="gene ID" value="SELMODRAFT_269189"/>
</dbReference>
<dbReference type="InParanoid" id="D8SU90"/>
<feature type="transmembrane region" description="Helical" evidence="6">
    <location>
        <begin position="154"/>
        <end position="171"/>
    </location>
</feature>
<dbReference type="GO" id="GO:1990961">
    <property type="term" value="P:xenobiotic detoxification by transmembrane export across the plasma membrane"/>
    <property type="evidence" value="ECO:0007669"/>
    <property type="project" value="InterPro"/>
</dbReference>
<dbReference type="InterPro" id="IPR002528">
    <property type="entry name" value="MATE_fam"/>
</dbReference>
<organism evidence="9">
    <name type="scientific">Selaginella moellendorffii</name>
    <name type="common">Spikemoss</name>
    <dbReference type="NCBI Taxonomy" id="88036"/>
    <lineage>
        <taxon>Eukaryota</taxon>
        <taxon>Viridiplantae</taxon>
        <taxon>Streptophyta</taxon>
        <taxon>Embryophyta</taxon>
        <taxon>Tracheophyta</taxon>
        <taxon>Lycopodiopsida</taxon>
        <taxon>Selaginellales</taxon>
        <taxon>Selaginellaceae</taxon>
        <taxon>Selaginella</taxon>
    </lineage>
</organism>
<comment type="similarity">
    <text evidence="2 6">Belongs to the multi antimicrobial extrusion (MATE) (TC 2.A.66.1) family.</text>
</comment>
<dbReference type="OMA" id="AAWFELF"/>
<dbReference type="InterPro" id="IPR045069">
    <property type="entry name" value="MATE_euk"/>
</dbReference>
<evidence type="ECO:0000256" key="2">
    <source>
        <dbReference type="ARBA" id="ARBA00010199"/>
    </source>
</evidence>
<dbReference type="AlphaFoldDB" id="D8SU90"/>
<protein>
    <recommendedName>
        <fullName evidence="6">Protein DETOXIFICATION</fullName>
    </recommendedName>
    <alternativeName>
        <fullName evidence="6">Multidrug and toxic compound extrusion protein</fullName>
    </alternativeName>
</protein>
<evidence type="ECO:0000313" key="9">
    <source>
        <dbReference type="Proteomes" id="UP000001514"/>
    </source>
</evidence>
<evidence type="ECO:0000256" key="5">
    <source>
        <dbReference type="ARBA" id="ARBA00023136"/>
    </source>
</evidence>
<gene>
    <name evidence="8" type="ORF">SELMODRAFT_269189</name>
</gene>
<dbReference type="STRING" id="88036.D8SU90"/>
<dbReference type="eggNOG" id="KOG1347">
    <property type="taxonomic scope" value="Eukaryota"/>
</dbReference>
<evidence type="ECO:0000256" key="3">
    <source>
        <dbReference type="ARBA" id="ARBA00022692"/>
    </source>
</evidence>
<name>D8SU90_SELML</name>
<evidence type="ECO:0000256" key="1">
    <source>
        <dbReference type="ARBA" id="ARBA00004141"/>
    </source>
</evidence>
<feature type="transmembrane region" description="Helical" evidence="6">
    <location>
        <begin position="112"/>
        <end position="134"/>
    </location>
</feature>
<dbReference type="HOGENOM" id="CLU_012893_1_4_1"/>
<dbReference type="GO" id="GO:0022857">
    <property type="term" value="F:transmembrane transporter activity"/>
    <property type="evidence" value="ECO:0000318"/>
    <property type="project" value="GO_Central"/>
</dbReference>
<feature type="transmembrane region" description="Helical" evidence="6">
    <location>
        <begin position="76"/>
        <end position="100"/>
    </location>
</feature>
<dbReference type="OrthoDB" id="2126698at2759"/>
<dbReference type="Pfam" id="PF01554">
    <property type="entry name" value="MatE"/>
    <property type="match status" value="2"/>
</dbReference>
<dbReference type="EMBL" id="GL377642">
    <property type="protein sequence ID" value="EFJ12028.1"/>
    <property type="molecule type" value="Genomic_DNA"/>
</dbReference>
<keyword evidence="5 6" id="KW-0472">Membrane</keyword>
<feature type="transmembrane region" description="Helical" evidence="6">
    <location>
        <begin position="296"/>
        <end position="315"/>
    </location>
</feature>
<dbReference type="Proteomes" id="UP000001514">
    <property type="component" value="Unassembled WGS sequence"/>
</dbReference>
<feature type="transmembrane region" description="Helical" evidence="6">
    <location>
        <begin position="39"/>
        <end position="64"/>
    </location>
</feature>
<dbReference type="KEGG" id="smo:SELMODRAFT_269189"/>
<dbReference type="NCBIfam" id="TIGR00797">
    <property type="entry name" value="matE"/>
    <property type="match status" value="1"/>
</dbReference>
<dbReference type="CDD" id="cd13132">
    <property type="entry name" value="MATE_eukaryotic"/>
    <property type="match status" value="1"/>
</dbReference>
<evidence type="ECO:0000256" key="7">
    <source>
        <dbReference type="SAM" id="MobiDB-lite"/>
    </source>
</evidence>
<dbReference type="GO" id="GO:0042910">
    <property type="term" value="F:xenobiotic transmembrane transporter activity"/>
    <property type="evidence" value="ECO:0007669"/>
    <property type="project" value="InterPro"/>
</dbReference>
<sequence>MAALSSMSQRKELDLEQEEEDATHGRLANRVRAEIGRQLWLALPMMGVNLLQYSIQLVSVMFVGHLGELDLSGASIASSFCNVTGFSILLGLASALETLCGQAYGAKQYHTLGILLQRAICILIMISIPLALLFYNMEPVLLFFGQAPDISLKAGIYARYLIPGLLSYALIQPLMRFLQTQSCVVPMLFCSVVSLLVHILLCWIMIHKLGIGAHGAAISLSICFWLNAGFFVLLVAFIPRCKKCWPGFSTEAFRDFKLFLRLAVPSAIMVCVEWWAFELLLLLAGLLPNPQLQTSVYSIILNTVSFTFMIPYGIGIAASTRISNELGAGQVSNARFAFFVTLGLALLDATTMAILLFLARHFLGRVYSNEPEVINNVAKLGPIIALISFMDDIQGSISGVARGCGWQATAAAANLGAYYIVGVPIAYSLAFHFGLNGKGLVIGILCGTGTQAITFLLISSVFTNWEKQAENATKRVETSATLPLLS</sequence>
<accession>D8SU90</accession>
<keyword evidence="9" id="KW-1185">Reference proteome</keyword>
<feature type="region of interest" description="Disordered" evidence="7">
    <location>
        <begin position="1"/>
        <end position="21"/>
    </location>
</feature>
<evidence type="ECO:0000313" key="8">
    <source>
        <dbReference type="EMBL" id="EFJ12028.1"/>
    </source>
</evidence>
<feature type="transmembrane region" description="Helical" evidence="6">
    <location>
        <begin position="440"/>
        <end position="462"/>
    </location>
</feature>
<proteinExistence type="inferred from homology"/>
<dbReference type="GO" id="GO:0015297">
    <property type="term" value="F:antiporter activity"/>
    <property type="evidence" value="ECO:0007669"/>
    <property type="project" value="InterPro"/>
</dbReference>
<dbReference type="PANTHER" id="PTHR11206">
    <property type="entry name" value="MULTIDRUG RESISTANCE PROTEIN"/>
    <property type="match status" value="1"/>
</dbReference>
<dbReference type="GO" id="GO:0016020">
    <property type="term" value="C:membrane"/>
    <property type="evidence" value="ECO:0000318"/>
    <property type="project" value="GO_Central"/>
</dbReference>
<evidence type="ECO:0000256" key="4">
    <source>
        <dbReference type="ARBA" id="ARBA00022989"/>
    </source>
</evidence>
<feature type="transmembrane region" description="Helical" evidence="6">
    <location>
        <begin position="183"/>
        <end position="206"/>
    </location>
</feature>
<evidence type="ECO:0000256" key="6">
    <source>
        <dbReference type="RuleBase" id="RU004914"/>
    </source>
</evidence>
<keyword evidence="3 6" id="KW-0812">Transmembrane</keyword>
<feature type="transmembrane region" description="Helical" evidence="6">
    <location>
        <begin position="336"/>
        <end position="359"/>
    </location>
</feature>
<comment type="subcellular location">
    <subcellularLocation>
        <location evidence="1">Membrane</location>
        <topology evidence="1">Multi-pass membrane protein</topology>
    </subcellularLocation>
</comment>
<reference evidence="8 9" key="1">
    <citation type="journal article" date="2011" name="Science">
        <title>The Selaginella genome identifies genetic changes associated with the evolution of vascular plants.</title>
        <authorList>
            <person name="Banks J.A."/>
            <person name="Nishiyama T."/>
            <person name="Hasebe M."/>
            <person name="Bowman J.L."/>
            <person name="Gribskov M."/>
            <person name="dePamphilis C."/>
            <person name="Albert V.A."/>
            <person name="Aono N."/>
            <person name="Aoyama T."/>
            <person name="Ambrose B.A."/>
            <person name="Ashton N.W."/>
            <person name="Axtell M.J."/>
            <person name="Barker E."/>
            <person name="Barker M.S."/>
            <person name="Bennetzen J.L."/>
            <person name="Bonawitz N.D."/>
            <person name="Chapple C."/>
            <person name="Cheng C."/>
            <person name="Correa L.G."/>
            <person name="Dacre M."/>
            <person name="DeBarry J."/>
            <person name="Dreyer I."/>
            <person name="Elias M."/>
            <person name="Engstrom E.M."/>
            <person name="Estelle M."/>
            <person name="Feng L."/>
            <person name="Finet C."/>
            <person name="Floyd S.K."/>
            <person name="Frommer W.B."/>
            <person name="Fujita T."/>
            <person name="Gramzow L."/>
            <person name="Gutensohn M."/>
            <person name="Harholt J."/>
            <person name="Hattori M."/>
            <person name="Heyl A."/>
            <person name="Hirai T."/>
            <person name="Hiwatashi Y."/>
            <person name="Ishikawa M."/>
            <person name="Iwata M."/>
            <person name="Karol K.G."/>
            <person name="Koehler B."/>
            <person name="Kolukisaoglu U."/>
            <person name="Kubo M."/>
            <person name="Kurata T."/>
            <person name="Lalonde S."/>
            <person name="Li K."/>
            <person name="Li Y."/>
            <person name="Litt A."/>
            <person name="Lyons E."/>
            <person name="Manning G."/>
            <person name="Maruyama T."/>
            <person name="Michael T.P."/>
            <person name="Mikami K."/>
            <person name="Miyazaki S."/>
            <person name="Morinaga S."/>
            <person name="Murata T."/>
            <person name="Mueller-Roeber B."/>
            <person name="Nelson D.R."/>
            <person name="Obara M."/>
            <person name="Oguri Y."/>
            <person name="Olmstead R.G."/>
            <person name="Onodera N."/>
            <person name="Petersen B.L."/>
            <person name="Pils B."/>
            <person name="Prigge M."/>
            <person name="Rensing S.A."/>
            <person name="Riano-Pachon D.M."/>
            <person name="Roberts A.W."/>
            <person name="Sato Y."/>
            <person name="Scheller H.V."/>
            <person name="Schulz B."/>
            <person name="Schulz C."/>
            <person name="Shakirov E.V."/>
            <person name="Shibagaki N."/>
            <person name="Shinohara N."/>
            <person name="Shippen D.E."/>
            <person name="Soerensen I."/>
            <person name="Sotooka R."/>
            <person name="Sugimoto N."/>
            <person name="Sugita M."/>
            <person name="Sumikawa N."/>
            <person name="Tanurdzic M."/>
            <person name="Theissen G."/>
            <person name="Ulvskov P."/>
            <person name="Wakazuki S."/>
            <person name="Weng J.K."/>
            <person name="Willats W.W."/>
            <person name="Wipf D."/>
            <person name="Wolf P.G."/>
            <person name="Yang L."/>
            <person name="Zimmer A.D."/>
            <person name="Zhu Q."/>
            <person name="Mitros T."/>
            <person name="Hellsten U."/>
            <person name="Loque D."/>
            <person name="Otillar R."/>
            <person name="Salamov A."/>
            <person name="Schmutz J."/>
            <person name="Shapiro H."/>
            <person name="Lindquist E."/>
            <person name="Lucas S."/>
            <person name="Rokhsar D."/>
            <person name="Grigoriev I.V."/>
        </authorList>
    </citation>
    <scope>NUCLEOTIDE SEQUENCE [LARGE SCALE GENOMIC DNA]</scope>
</reference>
<feature type="transmembrane region" description="Helical" evidence="6">
    <location>
        <begin position="218"/>
        <end position="238"/>
    </location>
</feature>